<dbReference type="PROSITE" id="PS51352">
    <property type="entry name" value="THIOREDOXIN_2"/>
    <property type="match status" value="1"/>
</dbReference>
<dbReference type="Proteomes" id="UP000182573">
    <property type="component" value="Unassembled WGS sequence"/>
</dbReference>
<dbReference type="PANTHER" id="PTHR32234">
    <property type="entry name" value="THIOL:DISULFIDE INTERCHANGE PROTEIN DSBD"/>
    <property type="match status" value="1"/>
</dbReference>
<dbReference type="SUPFAM" id="SSF52833">
    <property type="entry name" value="Thioredoxin-like"/>
    <property type="match status" value="1"/>
</dbReference>
<dbReference type="RefSeq" id="WP_004516186.1">
    <property type="nucleotide sequence ID" value="NZ_FNOF01000014.1"/>
</dbReference>
<dbReference type="Pfam" id="PF13899">
    <property type="entry name" value="Thioredoxin_7"/>
    <property type="match status" value="1"/>
</dbReference>
<gene>
    <name evidence="2" type="ORF">SAMN05443574_11457</name>
</gene>
<name>A0A1H2YYT9_HALVA</name>
<dbReference type="GO" id="GO:0015035">
    <property type="term" value="F:protein-disulfide reductase activity"/>
    <property type="evidence" value="ECO:0007669"/>
    <property type="project" value="TreeGrafter"/>
</dbReference>
<dbReference type="STRING" id="28442.SAMN05443574_11457"/>
<evidence type="ECO:0000313" key="2">
    <source>
        <dbReference type="EMBL" id="SDX09729.1"/>
    </source>
</evidence>
<sequence length="154" mass="17279">MNARKTITIAFFLVVLGVGHYSMNAAPVIRDDAHTYQGGIEWETDPGTAFDAAQSQDKPVLVYYWATWCTYCERYDKNHYRNETVRAAMDEYVLLAVNVDDPGDGATLARQHQATYPPQHRIMTPEGETVESVEGYIGRDELLATLEKGSEEAT</sequence>
<proteinExistence type="predicted"/>
<evidence type="ECO:0000259" key="1">
    <source>
        <dbReference type="PROSITE" id="PS51352"/>
    </source>
</evidence>
<protein>
    <submittedName>
        <fullName evidence="2">Thioredoxin-like</fullName>
    </submittedName>
</protein>
<feature type="domain" description="Thioredoxin" evidence="1">
    <location>
        <begin position="22"/>
        <end position="151"/>
    </location>
</feature>
<evidence type="ECO:0000313" key="3">
    <source>
        <dbReference type="Proteomes" id="UP000182573"/>
    </source>
</evidence>
<dbReference type="InterPro" id="IPR013766">
    <property type="entry name" value="Thioredoxin_domain"/>
</dbReference>
<dbReference type="PANTHER" id="PTHR32234:SF0">
    <property type="entry name" value="THIOL:DISULFIDE INTERCHANGE PROTEIN DSBD"/>
    <property type="match status" value="1"/>
</dbReference>
<dbReference type="InterPro" id="IPR036249">
    <property type="entry name" value="Thioredoxin-like_sf"/>
</dbReference>
<dbReference type="GO" id="GO:0045454">
    <property type="term" value="P:cell redox homeostasis"/>
    <property type="evidence" value="ECO:0007669"/>
    <property type="project" value="TreeGrafter"/>
</dbReference>
<dbReference type="Gene3D" id="3.40.30.10">
    <property type="entry name" value="Glutaredoxin"/>
    <property type="match status" value="1"/>
</dbReference>
<reference evidence="2 3" key="1">
    <citation type="submission" date="2016-10" db="EMBL/GenBank/DDBJ databases">
        <authorList>
            <person name="de Groot N.N."/>
        </authorList>
    </citation>
    <scope>NUCLEOTIDE SEQUENCE [LARGE SCALE GENOMIC DNA]</scope>
    <source>
        <strain evidence="2 3">DSM 3756</strain>
    </source>
</reference>
<accession>A0A1H2YYT9</accession>
<dbReference type="EMBL" id="FNOF01000014">
    <property type="protein sequence ID" value="SDX09729.1"/>
    <property type="molecule type" value="Genomic_DNA"/>
</dbReference>
<organism evidence="2 3">
    <name type="scientific">Haloarcula vallismortis</name>
    <name type="common">Halobacterium vallismortis</name>
    <dbReference type="NCBI Taxonomy" id="28442"/>
    <lineage>
        <taxon>Archaea</taxon>
        <taxon>Methanobacteriati</taxon>
        <taxon>Methanobacteriota</taxon>
        <taxon>Stenosarchaea group</taxon>
        <taxon>Halobacteria</taxon>
        <taxon>Halobacteriales</taxon>
        <taxon>Haloarculaceae</taxon>
        <taxon>Haloarcula</taxon>
    </lineage>
</organism>
<dbReference type="AlphaFoldDB" id="A0A1H2YYT9"/>